<reference evidence="2" key="2">
    <citation type="submission" date="2020-09" db="EMBL/GenBank/DDBJ databases">
        <authorList>
            <person name="Sun Q."/>
            <person name="Zhou Y."/>
        </authorList>
    </citation>
    <scope>NUCLEOTIDE SEQUENCE</scope>
    <source>
        <strain evidence="2">CGMCC 1.12919</strain>
    </source>
</reference>
<accession>A0A916UDJ5</accession>
<sequence>MFGFKNSDLNEESRALLGLIETYLGEENAYQMATTEADLCMVALRDAPALPLPDALFERDGDHKLGLFGLYQSGQNRPVFSDSTAEALRKIPRRKSVTYPMPPEMLNPGEEEASISRKEPWPEAQARADEIVAAYDAHKKALGSRPEAVALEAARAARDGLEERHDEARQTIVDAKATNVFSLYLKAAVVWYLYDYDTEGMEADTRGGDDSFDHRLMLSIALSIISIVGSVVNFNPLEADNA</sequence>
<evidence type="ECO:0000313" key="3">
    <source>
        <dbReference type="Proteomes" id="UP000637002"/>
    </source>
</evidence>
<comment type="caution">
    <text evidence="2">The sequence shown here is derived from an EMBL/GenBank/DDBJ whole genome shotgun (WGS) entry which is preliminary data.</text>
</comment>
<dbReference type="Proteomes" id="UP000637002">
    <property type="component" value="Unassembled WGS sequence"/>
</dbReference>
<dbReference type="RefSeq" id="WP_188609871.1">
    <property type="nucleotide sequence ID" value="NZ_BMGG01000005.1"/>
</dbReference>
<evidence type="ECO:0000313" key="2">
    <source>
        <dbReference type="EMBL" id="GGC68344.1"/>
    </source>
</evidence>
<gene>
    <name evidence="2" type="ORF">GCM10010994_28650</name>
</gene>
<keyword evidence="3" id="KW-1185">Reference proteome</keyword>
<reference evidence="2" key="1">
    <citation type="journal article" date="2014" name="Int. J. Syst. Evol. Microbiol.">
        <title>Complete genome sequence of Corynebacterium casei LMG S-19264T (=DSM 44701T), isolated from a smear-ripened cheese.</title>
        <authorList>
            <consortium name="US DOE Joint Genome Institute (JGI-PGF)"/>
            <person name="Walter F."/>
            <person name="Albersmeier A."/>
            <person name="Kalinowski J."/>
            <person name="Ruckert C."/>
        </authorList>
    </citation>
    <scope>NUCLEOTIDE SEQUENCE</scope>
    <source>
        <strain evidence="2">CGMCC 1.12919</strain>
    </source>
</reference>
<proteinExistence type="predicted"/>
<name>A0A916UDJ5_9HYPH</name>
<feature type="coiled-coil region" evidence="1">
    <location>
        <begin position="151"/>
        <end position="178"/>
    </location>
</feature>
<protein>
    <submittedName>
        <fullName evidence="2">Uncharacterized protein</fullName>
    </submittedName>
</protein>
<keyword evidence="1" id="KW-0175">Coiled coil</keyword>
<dbReference type="AlphaFoldDB" id="A0A916UDJ5"/>
<evidence type="ECO:0000256" key="1">
    <source>
        <dbReference type="SAM" id="Coils"/>
    </source>
</evidence>
<dbReference type="EMBL" id="BMGG01000005">
    <property type="protein sequence ID" value="GGC68344.1"/>
    <property type="molecule type" value="Genomic_DNA"/>
</dbReference>
<organism evidence="2 3">
    <name type="scientific">Chelatococcus reniformis</name>
    <dbReference type="NCBI Taxonomy" id="1494448"/>
    <lineage>
        <taxon>Bacteria</taxon>
        <taxon>Pseudomonadati</taxon>
        <taxon>Pseudomonadota</taxon>
        <taxon>Alphaproteobacteria</taxon>
        <taxon>Hyphomicrobiales</taxon>
        <taxon>Chelatococcaceae</taxon>
        <taxon>Chelatococcus</taxon>
    </lineage>
</organism>